<dbReference type="AlphaFoldDB" id="A0A2N5TRG9"/>
<reference evidence="1 2" key="1">
    <citation type="submission" date="2017-11" db="EMBL/GenBank/DDBJ databases">
        <title>De novo assembly and phasing of dikaryotic genomes from two isolates of Puccinia coronata f. sp. avenae, the causal agent of oat crown rust.</title>
        <authorList>
            <person name="Miller M.E."/>
            <person name="Zhang Y."/>
            <person name="Omidvar V."/>
            <person name="Sperschneider J."/>
            <person name="Schwessinger B."/>
            <person name="Raley C."/>
            <person name="Palmer J.M."/>
            <person name="Garnica D."/>
            <person name="Upadhyaya N."/>
            <person name="Rathjen J."/>
            <person name="Taylor J.M."/>
            <person name="Park R.F."/>
            <person name="Dodds P.N."/>
            <person name="Hirsch C.D."/>
            <person name="Kianian S.F."/>
            <person name="Figueroa M."/>
        </authorList>
    </citation>
    <scope>NUCLEOTIDE SEQUENCE [LARGE SCALE GENOMIC DNA]</scope>
    <source>
        <strain evidence="1">12SD80</strain>
    </source>
</reference>
<evidence type="ECO:0000313" key="2">
    <source>
        <dbReference type="Proteomes" id="UP000235392"/>
    </source>
</evidence>
<dbReference type="EMBL" id="PGCI01000378">
    <property type="protein sequence ID" value="PLW28103.1"/>
    <property type="molecule type" value="Genomic_DNA"/>
</dbReference>
<accession>A0A2N5TRG9</accession>
<sequence>MLIAANSGKLVLRLADLGVSGGQGAGGTGLAYARPFTTTATEMHTLEDLL</sequence>
<proteinExistence type="predicted"/>
<comment type="caution">
    <text evidence="1">The sequence shown here is derived from an EMBL/GenBank/DDBJ whole genome shotgun (WGS) entry which is preliminary data.</text>
</comment>
<protein>
    <submittedName>
        <fullName evidence="1">Uncharacterized protein</fullName>
    </submittedName>
</protein>
<gene>
    <name evidence="1" type="ORF">PCASD_22497</name>
</gene>
<evidence type="ECO:0000313" key="1">
    <source>
        <dbReference type="EMBL" id="PLW28103.1"/>
    </source>
</evidence>
<dbReference type="Proteomes" id="UP000235392">
    <property type="component" value="Unassembled WGS sequence"/>
</dbReference>
<name>A0A2N5TRG9_9BASI</name>
<organism evidence="1 2">
    <name type="scientific">Puccinia coronata f. sp. avenae</name>
    <dbReference type="NCBI Taxonomy" id="200324"/>
    <lineage>
        <taxon>Eukaryota</taxon>
        <taxon>Fungi</taxon>
        <taxon>Dikarya</taxon>
        <taxon>Basidiomycota</taxon>
        <taxon>Pucciniomycotina</taxon>
        <taxon>Pucciniomycetes</taxon>
        <taxon>Pucciniales</taxon>
        <taxon>Pucciniaceae</taxon>
        <taxon>Puccinia</taxon>
    </lineage>
</organism>